<dbReference type="STRING" id="1198114.AciX9_1075"/>
<dbReference type="SUPFAM" id="SSF52172">
    <property type="entry name" value="CheY-like"/>
    <property type="match status" value="1"/>
</dbReference>
<gene>
    <name evidence="4" type="ordered locus">AciX9_1075</name>
</gene>
<dbReference type="SMART" id="SM00448">
    <property type="entry name" value="REC"/>
    <property type="match status" value="1"/>
</dbReference>
<evidence type="ECO:0000259" key="3">
    <source>
        <dbReference type="PROSITE" id="PS50110"/>
    </source>
</evidence>
<organism evidence="5">
    <name type="scientific">Granulicella tundricola (strain ATCC BAA-1859 / DSM 23138 / MP5ACTX9)</name>
    <dbReference type="NCBI Taxonomy" id="1198114"/>
    <lineage>
        <taxon>Bacteria</taxon>
        <taxon>Pseudomonadati</taxon>
        <taxon>Acidobacteriota</taxon>
        <taxon>Terriglobia</taxon>
        <taxon>Terriglobales</taxon>
        <taxon>Acidobacteriaceae</taxon>
        <taxon>Granulicella</taxon>
    </lineage>
</organism>
<dbReference type="Pfam" id="PF00072">
    <property type="entry name" value="Response_reg"/>
    <property type="match status" value="1"/>
</dbReference>
<dbReference type="InterPro" id="IPR050595">
    <property type="entry name" value="Bact_response_regulator"/>
</dbReference>
<dbReference type="InterPro" id="IPR001789">
    <property type="entry name" value="Sig_transdc_resp-reg_receiver"/>
</dbReference>
<dbReference type="KEGG" id="acm:AciX9_1075"/>
<evidence type="ECO:0000313" key="4">
    <source>
        <dbReference type="EMBL" id="ADW68138.1"/>
    </source>
</evidence>
<evidence type="ECO:0000256" key="2">
    <source>
        <dbReference type="PROSITE-ProRule" id="PRU00169"/>
    </source>
</evidence>
<dbReference type="eggNOG" id="COG0745">
    <property type="taxonomic scope" value="Bacteria"/>
</dbReference>
<dbReference type="Proteomes" id="UP000000343">
    <property type="component" value="Chromosome"/>
</dbReference>
<name>E8X304_GRATM</name>
<dbReference type="AlphaFoldDB" id="E8X304"/>
<feature type="modified residue" description="4-aspartylphosphate" evidence="2">
    <location>
        <position position="52"/>
    </location>
</feature>
<keyword evidence="1 2" id="KW-0597">Phosphoprotein</keyword>
<evidence type="ECO:0000313" key="5">
    <source>
        <dbReference type="Proteomes" id="UP000000343"/>
    </source>
</evidence>
<dbReference type="PROSITE" id="PS50110">
    <property type="entry name" value="RESPONSE_REGULATORY"/>
    <property type="match status" value="1"/>
</dbReference>
<keyword evidence="5" id="KW-1185">Reference proteome</keyword>
<dbReference type="EMBL" id="CP002480">
    <property type="protein sequence ID" value="ADW68138.1"/>
    <property type="molecule type" value="Genomic_DNA"/>
</dbReference>
<accession>E8X304</accession>
<dbReference type="PaxDb" id="1198114-AciX9_1075"/>
<sequence>MRTLIVDDSNFIREYTKQLLQKMGAVCTEAGNGVDALAVLMTDGKFELMLIDLNMPKMNGLECLKRLKETGLCEPMKIMMVTTEADHHFINEALEYGADEFLMKPFTPQSLKEKLLLLGFEAAS</sequence>
<dbReference type="PANTHER" id="PTHR44591">
    <property type="entry name" value="STRESS RESPONSE REGULATOR PROTEIN 1"/>
    <property type="match status" value="1"/>
</dbReference>
<feature type="domain" description="Response regulatory" evidence="3">
    <location>
        <begin position="2"/>
        <end position="119"/>
    </location>
</feature>
<protein>
    <submittedName>
        <fullName evidence="4">Response regulator receiver protein</fullName>
    </submittedName>
</protein>
<reference evidence="5" key="1">
    <citation type="submission" date="2011-01" db="EMBL/GenBank/DDBJ databases">
        <title>Complete sequence of chromosome of Acidobacterium sp. MP5ACTX9.</title>
        <authorList>
            <consortium name="US DOE Joint Genome Institute"/>
            <person name="Lucas S."/>
            <person name="Copeland A."/>
            <person name="Lapidus A."/>
            <person name="Cheng J.-F."/>
            <person name="Goodwin L."/>
            <person name="Pitluck S."/>
            <person name="Teshima H."/>
            <person name="Detter J.C."/>
            <person name="Han C."/>
            <person name="Tapia R."/>
            <person name="Land M."/>
            <person name="Hauser L."/>
            <person name="Kyrpides N."/>
            <person name="Ivanova N."/>
            <person name="Ovchinnikova G."/>
            <person name="Pagani I."/>
            <person name="Rawat S.R."/>
            <person name="Mannisto M."/>
            <person name="Haggblom M.M."/>
            <person name="Woyke T."/>
        </authorList>
    </citation>
    <scope>NUCLEOTIDE SEQUENCE [LARGE SCALE GENOMIC DNA]</scope>
    <source>
        <strain evidence="5">MP5ACTX9</strain>
    </source>
</reference>
<proteinExistence type="predicted"/>
<dbReference type="RefSeq" id="WP_013579461.1">
    <property type="nucleotide sequence ID" value="NC_015064.1"/>
</dbReference>
<dbReference type="HOGENOM" id="CLU_000445_69_12_0"/>
<dbReference type="GO" id="GO:0000160">
    <property type="term" value="P:phosphorelay signal transduction system"/>
    <property type="evidence" value="ECO:0007669"/>
    <property type="project" value="InterPro"/>
</dbReference>
<evidence type="ECO:0000256" key="1">
    <source>
        <dbReference type="ARBA" id="ARBA00022553"/>
    </source>
</evidence>
<dbReference type="PANTHER" id="PTHR44591:SF3">
    <property type="entry name" value="RESPONSE REGULATORY DOMAIN-CONTAINING PROTEIN"/>
    <property type="match status" value="1"/>
</dbReference>
<dbReference type="OrthoDB" id="9800897at2"/>
<dbReference type="Gene3D" id="3.40.50.2300">
    <property type="match status" value="1"/>
</dbReference>
<dbReference type="InterPro" id="IPR011006">
    <property type="entry name" value="CheY-like_superfamily"/>
</dbReference>